<feature type="transmembrane region" description="Helical" evidence="14">
    <location>
        <begin position="108"/>
        <end position="127"/>
    </location>
</feature>
<evidence type="ECO:0000256" key="1">
    <source>
        <dbReference type="ARBA" id="ARBA00001947"/>
    </source>
</evidence>
<proteinExistence type="predicted"/>
<comment type="subcellular location">
    <subcellularLocation>
        <location evidence="2">Endoplasmic reticulum membrane</location>
        <topology evidence="2">Multi-pass membrane protein</topology>
    </subcellularLocation>
</comment>
<keyword evidence="10" id="KW-0560">Oxidoreductase</keyword>
<evidence type="ECO:0000313" key="16">
    <source>
        <dbReference type="EMBL" id="MFC5395430.1"/>
    </source>
</evidence>
<feature type="domain" description="Fatty acid hydroxylase" evidence="15">
    <location>
        <begin position="42"/>
        <end position="174"/>
    </location>
</feature>
<evidence type="ECO:0000256" key="10">
    <source>
        <dbReference type="ARBA" id="ARBA00023002"/>
    </source>
</evidence>
<keyword evidence="6" id="KW-0256">Endoplasmic reticulum</keyword>
<comment type="cofactor">
    <cofactor evidence="1">
        <name>Zn(2+)</name>
        <dbReference type="ChEBI" id="CHEBI:29105"/>
    </cofactor>
</comment>
<keyword evidence="17" id="KW-1185">Reference proteome</keyword>
<evidence type="ECO:0000256" key="6">
    <source>
        <dbReference type="ARBA" id="ARBA00022824"/>
    </source>
</evidence>
<dbReference type="EMBL" id="JBHSLV010000047">
    <property type="protein sequence ID" value="MFC5395430.1"/>
    <property type="molecule type" value="Genomic_DNA"/>
</dbReference>
<evidence type="ECO:0000256" key="7">
    <source>
        <dbReference type="ARBA" id="ARBA00022832"/>
    </source>
</evidence>
<evidence type="ECO:0000256" key="9">
    <source>
        <dbReference type="ARBA" id="ARBA00022989"/>
    </source>
</evidence>
<evidence type="ECO:0000256" key="2">
    <source>
        <dbReference type="ARBA" id="ARBA00004477"/>
    </source>
</evidence>
<sequence>MQLNRWNYYSDFVVYPAVVLALSGLALHITPVADWWRCGLLFVAGAIAWTLAEYGLHRFVFHRIPGIREMHEAHHHDQRALIGTSTFVSAPGCLAVMLPPLWLIGGSAFAFGLTGGFLLGYLCYVSVHHLVHHRPARPGSAFFALKRRHALHHHVTPEGNFGVTSGFWDRVFGTEIQLRQRGVAPVPSQPQMRHAAEE</sequence>
<keyword evidence="4 14" id="KW-0812">Transmembrane</keyword>
<dbReference type="Pfam" id="PF04116">
    <property type="entry name" value="FA_hydroxylase"/>
    <property type="match status" value="1"/>
</dbReference>
<evidence type="ECO:0000256" key="14">
    <source>
        <dbReference type="SAM" id="Phobius"/>
    </source>
</evidence>
<comment type="caution">
    <text evidence="16">The sequence shown here is derived from an EMBL/GenBank/DDBJ whole genome shotgun (WGS) entry which is preliminary data.</text>
</comment>
<dbReference type="PANTHER" id="PTHR12863:SF1">
    <property type="entry name" value="FATTY ACID 2-HYDROXYLASE"/>
    <property type="match status" value="1"/>
</dbReference>
<keyword evidence="9 14" id="KW-1133">Transmembrane helix</keyword>
<name>A0ABW0HFH2_9HYPH</name>
<evidence type="ECO:0000256" key="5">
    <source>
        <dbReference type="ARBA" id="ARBA00022723"/>
    </source>
</evidence>
<dbReference type="InterPro" id="IPR006694">
    <property type="entry name" value="Fatty_acid_hydroxylase"/>
</dbReference>
<keyword evidence="3" id="KW-0444">Lipid biosynthesis</keyword>
<evidence type="ECO:0000256" key="13">
    <source>
        <dbReference type="ARBA" id="ARBA00023160"/>
    </source>
</evidence>
<keyword evidence="7" id="KW-0276">Fatty acid metabolism</keyword>
<evidence type="ECO:0000256" key="11">
    <source>
        <dbReference type="ARBA" id="ARBA00023098"/>
    </source>
</evidence>
<keyword evidence="5" id="KW-0479">Metal-binding</keyword>
<keyword evidence="8" id="KW-0862">Zinc</keyword>
<dbReference type="InterPro" id="IPR014430">
    <property type="entry name" value="Scs7"/>
</dbReference>
<dbReference type="PANTHER" id="PTHR12863">
    <property type="entry name" value="FATTY ACID HYDROXYLASE"/>
    <property type="match status" value="1"/>
</dbReference>
<dbReference type="RefSeq" id="WP_377011373.1">
    <property type="nucleotide sequence ID" value="NZ_JBHSLV010000047.1"/>
</dbReference>
<keyword evidence="13" id="KW-0275">Fatty acid biosynthesis</keyword>
<feature type="transmembrane region" description="Helical" evidence="14">
    <location>
        <begin position="12"/>
        <end position="33"/>
    </location>
</feature>
<keyword evidence="12 14" id="KW-0472">Membrane</keyword>
<organism evidence="16 17">
    <name type="scientific">Bosea vestrisii</name>
    <dbReference type="NCBI Taxonomy" id="151416"/>
    <lineage>
        <taxon>Bacteria</taxon>
        <taxon>Pseudomonadati</taxon>
        <taxon>Pseudomonadota</taxon>
        <taxon>Alphaproteobacteria</taxon>
        <taxon>Hyphomicrobiales</taxon>
        <taxon>Boseaceae</taxon>
        <taxon>Bosea</taxon>
    </lineage>
</organism>
<evidence type="ECO:0000256" key="3">
    <source>
        <dbReference type="ARBA" id="ARBA00022516"/>
    </source>
</evidence>
<keyword evidence="11" id="KW-0443">Lipid metabolism</keyword>
<dbReference type="Proteomes" id="UP001596104">
    <property type="component" value="Unassembled WGS sequence"/>
</dbReference>
<accession>A0ABW0HFH2</accession>
<protein>
    <submittedName>
        <fullName evidence="16">Sterol desaturase family protein</fullName>
    </submittedName>
</protein>
<evidence type="ECO:0000313" key="17">
    <source>
        <dbReference type="Proteomes" id="UP001596104"/>
    </source>
</evidence>
<evidence type="ECO:0000256" key="4">
    <source>
        <dbReference type="ARBA" id="ARBA00022692"/>
    </source>
</evidence>
<evidence type="ECO:0000256" key="8">
    <source>
        <dbReference type="ARBA" id="ARBA00022833"/>
    </source>
</evidence>
<reference evidence="17" key="1">
    <citation type="journal article" date="2019" name="Int. J. Syst. Evol. Microbiol.">
        <title>The Global Catalogue of Microorganisms (GCM) 10K type strain sequencing project: providing services to taxonomists for standard genome sequencing and annotation.</title>
        <authorList>
            <consortium name="The Broad Institute Genomics Platform"/>
            <consortium name="The Broad Institute Genome Sequencing Center for Infectious Disease"/>
            <person name="Wu L."/>
            <person name="Ma J."/>
        </authorList>
    </citation>
    <scope>NUCLEOTIDE SEQUENCE [LARGE SCALE GENOMIC DNA]</scope>
    <source>
        <strain evidence="17">CGMCC 1.16326</strain>
    </source>
</reference>
<evidence type="ECO:0000259" key="15">
    <source>
        <dbReference type="Pfam" id="PF04116"/>
    </source>
</evidence>
<feature type="transmembrane region" description="Helical" evidence="14">
    <location>
        <begin position="80"/>
        <end position="102"/>
    </location>
</feature>
<feature type="transmembrane region" description="Helical" evidence="14">
    <location>
        <begin position="39"/>
        <end position="60"/>
    </location>
</feature>
<gene>
    <name evidence="16" type="ORF">ACFPPC_22630</name>
</gene>
<evidence type="ECO:0000256" key="12">
    <source>
        <dbReference type="ARBA" id="ARBA00023136"/>
    </source>
</evidence>